<comment type="catalytic activity">
    <reaction evidence="11">
        <text>serotonin + hexadecanoyl-CoA = N-hexadecanoyl-serotonin + CoA + H(+)</text>
        <dbReference type="Rhea" id="RHEA:51384"/>
        <dbReference type="ChEBI" id="CHEBI:15378"/>
        <dbReference type="ChEBI" id="CHEBI:57287"/>
        <dbReference type="ChEBI" id="CHEBI:57379"/>
        <dbReference type="ChEBI" id="CHEBI:134059"/>
        <dbReference type="ChEBI" id="CHEBI:350546"/>
    </reaction>
    <physiologicalReaction direction="left-to-right" evidence="11">
        <dbReference type="Rhea" id="RHEA:51385"/>
    </physiologicalReaction>
</comment>
<evidence type="ECO:0000256" key="10">
    <source>
        <dbReference type="ARBA" id="ARBA00051823"/>
    </source>
</evidence>
<name>A0A6I8TN45_AEDAE</name>
<dbReference type="Pfam" id="PF00583">
    <property type="entry name" value="Acetyltransf_1"/>
    <property type="match status" value="1"/>
</dbReference>
<dbReference type="PROSITE" id="PS51186">
    <property type="entry name" value="GNAT"/>
    <property type="match status" value="1"/>
</dbReference>
<gene>
    <name evidence="15" type="primary">5577028</name>
</gene>
<dbReference type="InterPro" id="IPR000182">
    <property type="entry name" value="GNAT_dom"/>
</dbReference>
<dbReference type="EnsemblMetazoa" id="AAEL012952-RB">
    <property type="protein sequence ID" value="AAEL012952-PB"/>
    <property type="gene ID" value="AAEL012952"/>
</dbReference>
<evidence type="ECO:0000256" key="5">
    <source>
        <dbReference type="ARBA" id="ARBA00039114"/>
    </source>
</evidence>
<dbReference type="EC" id="2.3.1.87" evidence="5"/>
<comment type="catalytic activity">
    <reaction evidence="12">
        <text>dopamine + hexadecanoyl-CoA = N-hexadecanoyl-dopamine + CoA + H(+)</text>
        <dbReference type="Rhea" id="RHEA:51376"/>
        <dbReference type="ChEBI" id="CHEBI:15378"/>
        <dbReference type="ChEBI" id="CHEBI:57287"/>
        <dbReference type="ChEBI" id="CHEBI:57379"/>
        <dbReference type="ChEBI" id="CHEBI:59905"/>
        <dbReference type="ChEBI" id="CHEBI:134058"/>
    </reaction>
    <physiologicalReaction direction="left-to-right" evidence="12">
        <dbReference type="Rhea" id="RHEA:51377"/>
    </physiologicalReaction>
</comment>
<dbReference type="GO" id="GO:0004059">
    <property type="term" value="F:aralkylamine N-acetyltransferase activity"/>
    <property type="evidence" value="ECO:0007669"/>
    <property type="project" value="UniProtKB-EC"/>
</dbReference>
<evidence type="ECO:0000256" key="7">
    <source>
        <dbReference type="ARBA" id="ARBA00050849"/>
    </source>
</evidence>
<comment type="catalytic activity">
    <reaction evidence="7">
        <text>serotonin + octadecanoyl-CoA = N-octadecanoyl-serotonin + CoA + H(+)</text>
        <dbReference type="Rhea" id="RHEA:51400"/>
        <dbReference type="ChEBI" id="CHEBI:15378"/>
        <dbReference type="ChEBI" id="CHEBI:57287"/>
        <dbReference type="ChEBI" id="CHEBI:57394"/>
        <dbReference type="ChEBI" id="CHEBI:134065"/>
        <dbReference type="ChEBI" id="CHEBI:350546"/>
    </reaction>
    <physiologicalReaction direction="left-to-right" evidence="7">
        <dbReference type="Rhea" id="RHEA:51401"/>
    </physiologicalReaction>
</comment>
<dbReference type="AlphaFoldDB" id="A0A6I8TN45"/>
<dbReference type="Gene3D" id="3.40.630.30">
    <property type="match status" value="1"/>
</dbReference>
<evidence type="ECO:0000259" key="14">
    <source>
        <dbReference type="PROSITE" id="PS51186"/>
    </source>
</evidence>
<evidence type="ECO:0000256" key="8">
    <source>
        <dbReference type="ARBA" id="ARBA00051284"/>
    </source>
</evidence>
<organism evidence="15 16">
    <name type="scientific">Aedes aegypti</name>
    <name type="common">Yellowfever mosquito</name>
    <name type="synonym">Culex aegypti</name>
    <dbReference type="NCBI Taxonomy" id="7159"/>
    <lineage>
        <taxon>Eukaryota</taxon>
        <taxon>Metazoa</taxon>
        <taxon>Ecdysozoa</taxon>
        <taxon>Arthropoda</taxon>
        <taxon>Hexapoda</taxon>
        <taxon>Insecta</taxon>
        <taxon>Pterygota</taxon>
        <taxon>Neoptera</taxon>
        <taxon>Endopterygota</taxon>
        <taxon>Diptera</taxon>
        <taxon>Nematocera</taxon>
        <taxon>Culicoidea</taxon>
        <taxon>Culicidae</taxon>
        <taxon>Culicinae</taxon>
        <taxon>Aedini</taxon>
        <taxon>Aedes</taxon>
        <taxon>Stegomyia</taxon>
    </lineage>
</organism>
<reference evidence="15" key="2">
    <citation type="submission" date="2020-05" db="UniProtKB">
        <authorList>
            <consortium name="EnsemblMetazoa"/>
        </authorList>
    </citation>
    <scope>IDENTIFICATION</scope>
    <source>
        <strain evidence="15">LVP_AGWG</strain>
    </source>
</reference>
<keyword evidence="16" id="KW-1185">Reference proteome</keyword>
<dbReference type="CDD" id="cd04301">
    <property type="entry name" value="NAT_SF"/>
    <property type="match status" value="1"/>
</dbReference>
<keyword evidence="2" id="KW-0012">Acyltransferase</keyword>
<dbReference type="SUPFAM" id="SSF55729">
    <property type="entry name" value="Acyl-CoA N-acyltransferases (Nat)"/>
    <property type="match status" value="1"/>
</dbReference>
<proteinExistence type="inferred from homology"/>
<feature type="domain" description="N-acetyltransferase" evidence="14">
    <location>
        <begin position="67"/>
        <end position="217"/>
    </location>
</feature>
<reference evidence="15 16" key="1">
    <citation type="submission" date="2017-06" db="EMBL/GenBank/DDBJ databases">
        <title>Aedes aegypti genome working group (AGWG) sequencing and assembly.</title>
        <authorList>
            <consortium name="Aedes aegypti Genome Working Group (AGWG)"/>
            <person name="Matthews B.J."/>
        </authorList>
    </citation>
    <scope>NUCLEOTIDE SEQUENCE [LARGE SCALE GENOMIC DNA]</scope>
    <source>
        <strain evidence="15 16">LVP_AGWG</strain>
    </source>
</reference>
<comment type="pathway">
    <text evidence="3">Aromatic compound metabolism; melatonin biosynthesis; melatonin from serotonin: step 1/2.</text>
</comment>
<dbReference type="InParanoid" id="A0A6I8TN45"/>
<comment type="catalytic activity">
    <reaction evidence="10">
        <text>serotonin + (9Z)-octadecenoyl-CoA = N-(9Z-octadecenoyl)-serotonin + CoA + H(+)</text>
        <dbReference type="Rhea" id="RHEA:51392"/>
        <dbReference type="ChEBI" id="CHEBI:15378"/>
        <dbReference type="ChEBI" id="CHEBI:57287"/>
        <dbReference type="ChEBI" id="CHEBI:57387"/>
        <dbReference type="ChEBI" id="CHEBI:134064"/>
        <dbReference type="ChEBI" id="CHEBI:350546"/>
    </reaction>
    <physiologicalReaction direction="left-to-right" evidence="10">
        <dbReference type="Rhea" id="RHEA:51393"/>
    </physiologicalReaction>
</comment>
<dbReference type="OrthoDB" id="2115692at2759"/>
<dbReference type="InterPro" id="IPR016181">
    <property type="entry name" value="Acyl_CoA_acyltransferase"/>
</dbReference>
<evidence type="ECO:0000256" key="6">
    <source>
        <dbReference type="ARBA" id="ARBA00050189"/>
    </source>
</evidence>
<keyword evidence="1" id="KW-0808">Transferase</keyword>
<evidence type="ECO:0000256" key="1">
    <source>
        <dbReference type="ARBA" id="ARBA00022679"/>
    </source>
</evidence>
<sequence length="237" mass="27176">MVFIRGLSTLFRRTIMLDSKLNNIRFETISSKYYDDVIEHLRQTFFADEPLNKAVNLTRPGQGHPLLEQHSLSTLKDNVSIMAISNDGDIAGVALNGILYGNTDIEKSREKLNEIQDESFKKIFKLLYEQNLKINLFKQFDVDKIFEIRILSVDSRFRGKGLAKKLIEKSEELALDRGFQVMKTDATGAFSQRVVSSLGFITKCEINYTDYLDENGEQIFVVDPPHEKLKIMCKVIN</sequence>
<evidence type="ECO:0000256" key="9">
    <source>
        <dbReference type="ARBA" id="ARBA00051711"/>
    </source>
</evidence>
<evidence type="ECO:0000256" key="4">
    <source>
        <dbReference type="ARBA" id="ARBA00038182"/>
    </source>
</evidence>
<evidence type="ECO:0000313" key="16">
    <source>
        <dbReference type="Proteomes" id="UP000008820"/>
    </source>
</evidence>
<evidence type="ECO:0000256" key="2">
    <source>
        <dbReference type="ARBA" id="ARBA00023315"/>
    </source>
</evidence>
<evidence type="ECO:0000313" key="15">
    <source>
        <dbReference type="EnsemblMetazoa" id="AAEL012952-PB"/>
    </source>
</evidence>
<comment type="catalytic activity">
    <reaction evidence="9">
        <text>dopamine + acetyl-CoA = N-acetyldopamine + CoA + H(+)</text>
        <dbReference type="Rhea" id="RHEA:51388"/>
        <dbReference type="ChEBI" id="CHEBI:15378"/>
        <dbReference type="ChEBI" id="CHEBI:57287"/>
        <dbReference type="ChEBI" id="CHEBI:57288"/>
        <dbReference type="ChEBI" id="CHEBI:59905"/>
        <dbReference type="ChEBI" id="CHEBI:125678"/>
    </reaction>
    <physiologicalReaction direction="left-to-right" evidence="9">
        <dbReference type="Rhea" id="RHEA:51389"/>
    </physiologicalReaction>
</comment>
<evidence type="ECO:0000256" key="12">
    <source>
        <dbReference type="ARBA" id="ARBA00052335"/>
    </source>
</evidence>
<dbReference type="FunFam" id="3.40.630.30:FF:000046">
    <property type="entry name" value="Dopamine N-acetyltransferase"/>
    <property type="match status" value="1"/>
</dbReference>
<evidence type="ECO:0000256" key="3">
    <source>
        <dbReference type="ARBA" id="ARBA00037926"/>
    </source>
</evidence>
<dbReference type="PANTHER" id="PTHR20905">
    <property type="entry name" value="N-ACETYLTRANSFERASE-RELATED"/>
    <property type="match status" value="1"/>
</dbReference>
<evidence type="ECO:0000256" key="13">
    <source>
        <dbReference type="ARBA" id="ARBA00052491"/>
    </source>
</evidence>
<evidence type="ECO:0000256" key="11">
    <source>
        <dbReference type="ARBA" id="ARBA00052178"/>
    </source>
</evidence>
<comment type="similarity">
    <text evidence="4">Belongs to the acetyltransferase family. AANAT subfamily.</text>
</comment>
<dbReference type="Proteomes" id="UP000008820">
    <property type="component" value="Chromosome 3"/>
</dbReference>
<dbReference type="PANTHER" id="PTHR20905:SF32">
    <property type="entry name" value="ARYLALKYLAMINE N-ACETYLTRANSFERASE-LIKE 7, ISOFORM A"/>
    <property type="match status" value="1"/>
</dbReference>
<comment type="catalytic activity">
    <reaction evidence="8">
        <text>serotonin + (5Z,8Z,11Z,14Z)-eicosatetraenoyl-CoA = N-[(5Z,8Z,11Z,14Z)-eicosatetraenoyl]-serotonin + CoA + H(+)</text>
        <dbReference type="Rhea" id="RHEA:51396"/>
        <dbReference type="ChEBI" id="CHEBI:15378"/>
        <dbReference type="ChEBI" id="CHEBI:57287"/>
        <dbReference type="ChEBI" id="CHEBI:57368"/>
        <dbReference type="ChEBI" id="CHEBI:132255"/>
        <dbReference type="ChEBI" id="CHEBI:350546"/>
    </reaction>
    <physiologicalReaction direction="left-to-right" evidence="8">
        <dbReference type="Rhea" id="RHEA:51397"/>
    </physiologicalReaction>
</comment>
<comment type="catalytic activity">
    <reaction evidence="6">
        <text>dopamine + (9Z)-octadecenoyl-CoA = N-(9Z-octadecanoyl)-dopamine + CoA + H(+)</text>
        <dbReference type="Rhea" id="RHEA:51380"/>
        <dbReference type="ChEBI" id="CHEBI:15378"/>
        <dbReference type="ChEBI" id="CHEBI:31883"/>
        <dbReference type="ChEBI" id="CHEBI:57287"/>
        <dbReference type="ChEBI" id="CHEBI:57387"/>
        <dbReference type="ChEBI" id="CHEBI:59905"/>
    </reaction>
    <physiologicalReaction direction="left-to-right" evidence="6">
        <dbReference type="Rhea" id="RHEA:51381"/>
    </physiologicalReaction>
</comment>
<accession>A0A6I8TN45</accession>
<protein>
    <recommendedName>
        <fullName evidence="5">aralkylamine N-acetyltransferase</fullName>
        <ecNumber evidence="5">2.3.1.87</ecNumber>
    </recommendedName>
</protein>
<comment type="catalytic activity">
    <reaction evidence="13">
        <text>serotonin + acetyl-CoA = N-acetylserotonin + CoA + H(+)</text>
        <dbReference type="Rhea" id="RHEA:25217"/>
        <dbReference type="ChEBI" id="CHEBI:15378"/>
        <dbReference type="ChEBI" id="CHEBI:17697"/>
        <dbReference type="ChEBI" id="CHEBI:57287"/>
        <dbReference type="ChEBI" id="CHEBI:57288"/>
        <dbReference type="ChEBI" id="CHEBI:350546"/>
        <dbReference type="EC" id="2.3.1.87"/>
    </reaction>
    <physiologicalReaction direction="left-to-right" evidence="13">
        <dbReference type="Rhea" id="RHEA:25218"/>
    </physiologicalReaction>
</comment>